<dbReference type="KEGG" id="pfus:ADJ77_00055"/>
<evidence type="ECO:0000313" key="3">
    <source>
        <dbReference type="Proteomes" id="UP000060345"/>
    </source>
</evidence>
<keyword evidence="1" id="KW-0812">Transmembrane</keyword>
<keyword evidence="1" id="KW-0472">Membrane</keyword>
<dbReference type="AlphaFoldDB" id="A0A0K1NHE9"/>
<dbReference type="EMBL" id="CP012074">
    <property type="protein sequence ID" value="AKU68318.1"/>
    <property type="molecule type" value="Genomic_DNA"/>
</dbReference>
<sequence>MEGAWGGSSLEGLGDFFLPLSLTTYNLLKNITMSERSKRNRRERELKQEKQAKRVVIWIAAVLILLAIASIIVFTTI</sequence>
<keyword evidence="1" id="KW-1133">Transmembrane helix</keyword>
<dbReference type="STRING" id="1236517.ADJ77_00055"/>
<feature type="transmembrane region" description="Helical" evidence="1">
    <location>
        <begin position="55"/>
        <end position="74"/>
    </location>
</feature>
<dbReference type="Proteomes" id="UP000060345">
    <property type="component" value="Chromosome 1"/>
</dbReference>
<name>A0A0K1NHE9_9BACT</name>
<reference evidence="2 3" key="1">
    <citation type="submission" date="2015-07" db="EMBL/GenBank/DDBJ databases">
        <authorList>
            <person name="Noorani M."/>
        </authorList>
    </citation>
    <scope>NUCLEOTIDE SEQUENCE [LARGE SCALE GENOMIC DNA]</scope>
    <source>
        <strain evidence="2 3">W1435</strain>
    </source>
</reference>
<protein>
    <submittedName>
        <fullName evidence="2">Uncharacterized protein</fullName>
    </submittedName>
</protein>
<feature type="transmembrane region" description="Helical" evidence="1">
    <location>
        <begin position="16"/>
        <end position="34"/>
    </location>
</feature>
<gene>
    <name evidence="2" type="ORF">ADJ77_00055</name>
</gene>
<accession>A0A0K1NHE9</accession>
<evidence type="ECO:0000256" key="1">
    <source>
        <dbReference type="SAM" id="Phobius"/>
    </source>
</evidence>
<organism evidence="2 3">
    <name type="scientific">Prevotella fusca JCM 17724</name>
    <dbReference type="NCBI Taxonomy" id="1236517"/>
    <lineage>
        <taxon>Bacteria</taxon>
        <taxon>Pseudomonadati</taxon>
        <taxon>Bacteroidota</taxon>
        <taxon>Bacteroidia</taxon>
        <taxon>Bacteroidales</taxon>
        <taxon>Prevotellaceae</taxon>
        <taxon>Prevotella</taxon>
    </lineage>
</organism>
<proteinExistence type="predicted"/>
<evidence type="ECO:0000313" key="2">
    <source>
        <dbReference type="EMBL" id="AKU68318.1"/>
    </source>
</evidence>